<feature type="domain" description="EGF-like" evidence="13">
    <location>
        <begin position="2297"/>
        <end position="2334"/>
    </location>
</feature>
<evidence type="ECO:0000256" key="4">
    <source>
        <dbReference type="ARBA" id="ARBA00022536"/>
    </source>
</evidence>
<dbReference type="Pfam" id="PF07645">
    <property type="entry name" value="EGF_CA"/>
    <property type="match status" value="33"/>
</dbReference>
<comment type="caution">
    <text evidence="10">Lacks conserved residue(s) required for the propagation of feature annotation.</text>
</comment>
<feature type="domain" description="TB" evidence="14">
    <location>
        <begin position="959"/>
        <end position="1010"/>
    </location>
</feature>
<dbReference type="InterPro" id="IPR009030">
    <property type="entry name" value="Growth_fac_rcpt_cys_sf"/>
</dbReference>
<feature type="domain" description="EGF-like" evidence="13">
    <location>
        <begin position="1810"/>
        <end position="1852"/>
    </location>
</feature>
<feature type="domain" description="EGF-like" evidence="13">
    <location>
        <begin position="720"/>
        <end position="761"/>
    </location>
</feature>
<dbReference type="FunFam" id="2.10.25.10:FF:000003">
    <property type="entry name" value="fibrillin-1 isoform X1"/>
    <property type="match status" value="21"/>
</dbReference>
<feature type="compositionally biased region" description="Basic and acidic residues" evidence="11">
    <location>
        <begin position="2751"/>
        <end position="2767"/>
    </location>
</feature>
<evidence type="ECO:0000256" key="10">
    <source>
        <dbReference type="PROSITE-ProRule" id="PRU00076"/>
    </source>
</evidence>
<organism evidence="15 16">
    <name type="scientific">Larinioides sclopetarius</name>
    <dbReference type="NCBI Taxonomy" id="280406"/>
    <lineage>
        <taxon>Eukaryota</taxon>
        <taxon>Metazoa</taxon>
        <taxon>Ecdysozoa</taxon>
        <taxon>Arthropoda</taxon>
        <taxon>Chelicerata</taxon>
        <taxon>Arachnida</taxon>
        <taxon>Araneae</taxon>
        <taxon>Araneomorphae</taxon>
        <taxon>Entelegynae</taxon>
        <taxon>Araneoidea</taxon>
        <taxon>Araneidae</taxon>
        <taxon>Larinioides</taxon>
    </lineage>
</organism>
<feature type="domain" description="EGF-like" evidence="13">
    <location>
        <begin position="525"/>
        <end position="566"/>
    </location>
</feature>
<feature type="signal peptide" evidence="12">
    <location>
        <begin position="1"/>
        <end position="26"/>
    </location>
</feature>
<feature type="disulfide bond" evidence="10">
    <location>
        <begin position="175"/>
        <end position="184"/>
    </location>
</feature>
<feature type="domain" description="EGF-like" evidence="13">
    <location>
        <begin position="567"/>
        <end position="607"/>
    </location>
</feature>
<feature type="region of interest" description="Disordered" evidence="11">
    <location>
        <begin position="2749"/>
        <end position="2776"/>
    </location>
</feature>
<dbReference type="Pfam" id="PF12661">
    <property type="entry name" value="hEGF"/>
    <property type="match status" value="2"/>
</dbReference>
<feature type="domain" description="EGF-like" evidence="13">
    <location>
        <begin position="1235"/>
        <end position="1276"/>
    </location>
</feature>
<sequence>MELNRLMVHVLPLVAALLLVERHVTGEESAAAPVPSGGPNVCNRGTKATCCPGWTRRSGYNGLCIVPICRSTCGDGRCIRPNLCFCNNRQVRPSCEGPGLPGGGLVPGKDSNGIGPGGIGPGGIGPGGIGPGGIGPGGIGPGNVVGPGQPQQPTSLCQEPCLNGGRCIGPDRCACVYGFTGRRCERDYRTGPCFRKVQNQFCAGQLTGVVCTRQLCCATVGVAWGHPCEQCPSKLDCARGFITNIQSRSCQDVDECEAIPGICENGKCINSMGSFRCECDSGYLYNEDVGSCEDVNECEKHSDLCTHGRCINTEGSFNCLCDYGYVPAQNQQACLDTRQENCYIDLINGQCKNPLAVRLSKVECCCGENMGKGWGAQPCQACPLPGSKPYSQLCTAGMLLDINECDLRRDLCENGKCINTPSSYRCECDKGFRSTNNDKKCVDVDECQNATLCQGGRCMNSVGSFNCFCPTGYDLTSDGTKCTDQDECSITGMCANGICVNGAGSFTCRCKPGFSLSPTRQSCIDIDECKENARICLKGRCVNTPGSYKCECQDGFVLSPDGDYCLDRNECEEKGMCRHGTCVNGDGSFKCICDPGYKLSPDGHFCIDINECLETPDACVNGKCDNTDGSFRCTCTDGLTMSPNGRICQDTRRDYCFSNYRNGECSNPSSMVVTKSACCCANRGSMTPAWGIQCVPCPALGSKEFLDLCPKGPGSGQVDDINECIVFPNICPNGACENLKGSYRCICNHGYQVDATGKVCSDINECAVNLLLCDNGQCRNTPGSFQCTCPIGYRHNVLTNTCDDIDECKEKGTEICIGGTCFNTLGSYRCECETGSALDASRNICIDNRRGSCWMTINPNGQCENDIKTPMLKSECCGSIGKAWGSPCQRCSELESRCPKGYAMLDGSTCTDINECEVFPNICQGGGLCVNTDGSYQCNCPPGLTLDHTGTNCFDLREEVCYLQYDKGRCLRPFDGLYKKMLCCCSLGVAWGHVCEPCPRPGTEAFNELCVKGFGYYYDKPGSLTDINECVQFPTICQNGKCRNTAGSFSCQCNQGFATDSDGLNCTDINECSVALGVCANGICRNTPGSFRCDCDEGYEDVQMMQTCDDIDECSRIRGLCRGGSCRNTPGSFRCDCPPGHELTPDGRACKDVDECSRTSGICSHGVCENMMGSYQCTCNDGYKQTFQHTSCEDTDECASNNGGCQSKCINVPGSYRCDCEDGYKLMPDGATCEDIDECKDIPNICSGGKCTNYAGTHTCHCTGGLVPSTDGKSCNDIDECALNSNVCLNGRCENNLGSYACQCELGYSVKDGEVGCTDDNECEMGLSECDEHAECLNTLGSYECSCLDGFRGDGFECRDINECLRDNGGCDPDAACINTMGSFQCICDNGFTGDGFTCRDVDECTMNPTLCENGQCLNYGGSYRCECDMGFEPEEGEKTCVDVDECALFQNNCAFGRCENVFGMFRCICNTGYQLDSTGGNCTDINECDNPQICQYGTCINTPGSFVCECPPNYTLAPNGAGCVDVREGQCFLDVVSAHRGRGICNTELGERLTKATCCCSVGKGWGPTCEVCPVENSTDYRNLCPGGKGFRPNQITVVLEDIDECRDLNNVCDGGRCSNTFGSFMCICPDGYTLDSSRRKCIDINECALRPDICGAGTCINSEGSYTCICPPDYVLGPSRTCIDMRRANCFRQAYTSATYPFKLVCEHPMMTNETKVMCCCSIGRAWGDPCEPCPIQNSEEYRKLCSMSPGTYIDPVTGETGDITFEDMDECKTGVCENGYCTNTIGSFVCECYNGYRYNSLINKCEDINECIETPGVCEGSATCVNTLGSFECRCPDGYKLSPSKRDCLDVNECSKTGMCDNGVCKNLDGSFRCTCNNGYYLSPDGEHCIDIDECKRSPGICADGTCTNTEGSYKCHCNPGFQLSPNGDCFDIDECRNQYGICQNGRCRNTIGSYTCQCQVGYALSSDGRSCIDTNECSEDNMCTNGVCRNSEGSFVCTCKEGYQLTPNKKYCEDIDECRTVPGICDGGLCKNTVGSFTCVCAKGYRLSLDGKTCVDTRQNLCFQTYDNGACRNPKLFNMTRKECCCMVGSAAWGSDTCEPCPDPRGDAFKKLCPDGHGYVIVDGVMEDINECMMDSTLCENGICINMDGNYRCECQEGFKLDPSGTKCIDMDECRERPSICGNGTCTNVIGGFECDCRDGFTSGPRETCEDIDECDEMASMCAFRCQNLPGTFKCTCPYGYALAADGRHCEDLDECQTPANDCRFACKNLVGSFMCICPDGYRQVGMVDDCIDVDECRTIPGVCANGRCINTRGSYRCECIPGYQPSRNGKECIDVRSGNCYKLPSCPRDSQDVTEMTKVDCCCGMGAAWGPRCEMCPLRGSQTYADLCPHGVGFDKEGRDVDECTLMPHLCHNGRCINTMGSYRCICNKGYKPDHSGTNCIDVNECDHVPPPCKFTCENTEGSFRCSCPEGYILGIDRITCIDVDECKTGRHHCQNQCTNTIGSYKCSCQKGYSQDGGRCRDVNECTDEPNLCSPVGTCMNMPGSFKCICPRGYSLDPSGKFCVDTDECLDDSRCPHGCENLIGSYRCGCPDGYQQHYYWNQCVDENECTAGGTCGSASCENTIGSYSCSCPPGYIFEPSLLVCIETGAGGCQNAPCSFGCSPTGPLGYSCGCPDGYQRLGQGHCLSAIPSLPFGLPGQYGDNLDNNLSLLGNLHVPSEGSYNTPGEKVISTEGCYSCKLNSNNRQRRDVPRTRRHENDIRRQPSPGRLNHHGIRRLDKKIVNRLQHASPLKRVHHPTKVLNSTKSQVWKSGLHTTVFVPLNQLNNGIDVLKIQPALKYLMNNEKFEIVDGNKQNLFKISARRGIAVLHTREKIKQPGLHILKILGTVQNTSLATPVEEPFHLTVHLVVK</sequence>
<feature type="domain" description="EGF-like" evidence="13">
    <location>
        <begin position="2488"/>
        <end position="2526"/>
    </location>
</feature>
<dbReference type="PROSITE" id="PS01186">
    <property type="entry name" value="EGF_2"/>
    <property type="match status" value="27"/>
</dbReference>
<keyword evidence="16" id="KW-1185">Reference proteome</keyword>
<evidence type="ECO:0000256" key="7">
    <source>
        <dbReference type="ARBA" id="ARBA00022837"/>
    </source>
</evidence>
<feature type="domain" description="EGF-like" evidence="13">
    <location>
        <begin position="1152"/>
        <end position="1193"/>
    </location>
</feature>
<feature type="domain" description="EGF-like" evidence="13">
    <location>
        <begin position="1194"/>
        <end position="1234"/>
    </location>
</feature>
<dbReference type="InterPro" id="IPR018097">
    <property type="entry name" value="EGF_Ca-bd_CS"/>
</dbReference>
<dbReference type="Gene3D" id="3.90.290.10">
    <property type="entry name" value="TGF-beta binding (TB) domain"/>
    <property type="match status" value="9"/>
</dbReference>
<comment type="caution">
    <text evidence="15">The sequence shown here is derived from an EMBL/GenBank/DDBJ whole genome shotgun (WGS) entry which is preliminary data.</text>
</comment>
<evidence type="ECO:0000256" key="2">
    <source>
        <dbReference type="ARBA" id="ARBA00022525"/>
    </source>
</evidence>
<feature type="domain" description="EGF-like" evidence="13">
    <location>
        <begin position="1110"/>
        <end position="1151"/>
    </location>
</feature>
<dbReference type="Proteomes" id="UP001497382">
    <property type="component" value="Unassembled WGS sequence"/>
</dbReference>
<name>A0AAV1ZN23_9ARAC</name>
<dbReference type="InterPro" id="IPR026823">
    <property type="entry name" value="cEGF"/>
</dbReference>
<feature type="domain" description="EGF-like" evidence="13">
    <location>
        <begin position="153"/>
        <end position="185"/>
    </location>
</feature>
<evidence type="ECO:0000256" key="11">
    <source>
        <dbReference type="SAM" id="MobiDB-lite"/>
    </source>
</evidence>
<feature type="domain" description="EGF-like" evidence="13">
    <location>
        <begin position="1977"/>
        <end position="2017"/>
    </location>
</feature>
<feature type="domain" description="TB" evidence="14">
    <location>
        <begin position="340"/>
        <end position="394"/>
    </location>
</feature>
<feature type="domain" description="EGF-like" evidence="13">
    <location>
        <begin position="2174"/>
        <end position="2214"/>
    </location>
</feature>
<feature type="disulfide bond" evidence="10">
    <location>
        <begin position="157"/>
        <end position="167"/>
    </location>
</feature>
<evidence type="ECO:0000259" key="13">
    <source>
        <dbReference type="PROSITE" id="PS50026"/>
    </source>
</evidence>
<feature type="domain" description="EGF-like" evidence="13">
    <location>
        <begin position="1853"/>
        <end position="1893"/>
    </location>
</feature>
<keyword evidence="3" id="KW-0272">Extracellular matrix</keyword>
<dbReference type="GO" id="GO:0005509">
    <property type="term" value="F:calcium ion binding"/>
    <property type="evidence" value="ECO:0007669"/>
    <property type="project" value="InterPro"/>
</dbReference>
<dbReference type="PROSITE" id="PS00010">
    <property type="entry name" value="ASX_HYDROXYL"/>
    <property type="match status" value="42"/>
</dbReference>
<feature type="domain" description="EGF-like" evidence="13">
    <location>
        <begin position="2215"/>
        <end position="2255"/>
    </location>
</feature>
<evidence type="ECO:0000256" key="9">
    <source>
        <dbReference type="ARBA" id="ARBA00023180"/>
    </source>
</evidence>
<comment type="subcellular location">
    <subcellularLocation>
        <location evidence="1">Secreted</location>
        <location evidence="1">Extracellular space</location>
        <location evidence="1">Extracellular matrix</location>
    </subcellularLocation>
</comment>
<dbReference type="FunFam" id="2.10.25.10:FF:000038">
    <property type="entry name" value="Fibrillin 2"/>
    <property type="match status" value="2"/>
</dbReference>
<dbReference type="InterPro" id="IPR001881">
    <property type="entry name" value="EGF-like_Ca-bd_dom"/>
</dbReference>
<dbReference type="Pfam" id="PF14670">
    <property type="entry name" value="FXa_inhibition"/>
    <property type="match status" value="1"/>
</dbReference>
<feature type="domain" description="EGF-like" evidence="13">
    <location>
        <begin position="1894"/>
        <end position="1932"/>
    </location>
</feature>
<dbReference type="SMART" id="SM00181">
    <property type="entry name" value="EGF"/>
    <property type="match status" value="47"/>
</dbReference>
<dbReference type="CDD" id="cd00054">
    <property type="entry name" value="EGF_CA"/>
    <property type="match status" value="25"/>
</dbReference>
<dbReference type="InterPro" id="IPR024731">
    <property type="entry name" value="NELL2-like_EGF"/>
</dbReference>
<dbReference type="InterPro" id="IPR000152">
    <property type="entry name" value="EGF-type_Asp/Asn_hydroxyl_site"/>
</dbReference>
<keyword evidence="8 10" id="KW-1015">Disulfide bond</keyword>
<evidence type="ECO:0000256" key="3">
    <source>
        <dbReference type="ARBA" id="ARBA00022530"/>
    </source>
</evidence>
<feature type="domain" description="EGF-like" evidence="13">
    <location>
        <begin position="1645"/>
        <end position="1685"/>
    </location>
</feature>
<dbReference type="InterPro" id="IPR049883">
    <property type="entry name" value="NOTCH1_EGF-like"/>
</dbReference>
<dbReference type="Pfam" id="PF12662">
    <property type="entry name" value="cEGF"/>
    <property type="match status" value="4"/>
</dbReference>
<dbReference type="FunFam" id="2.10.25.10:FF:000005">
    <property type="entry name" value="Fibrillin 2"/>
    <property type="match status" value="2"/>
</dbReference>
<dbReference type="EMBL" id="CAXIEN010000066">
    <property type="protein sequence ID" value="CAL1273320.1"/>
    <property type="molecule type" value="Genomic_DNA"/>
</dbReference>
<dbReference type="PROSITE" id="PS50026">
    <property type="entry name" value="EGF_3"/>
    <property type="match status" value="41"/>
</dbReference>
<feature type="domain" description="EGF-like" evidence="13">
    <location>
        <begin position="608"/>
        <end position="649"/>
    </location>
</feature>
<evidence type="ECO:0008006" key="17">
    <source>
        <dbReference type="Google" id="ProtNLM"/>
    </source>
</evidence>
<reference evidence="15 16" key="1">
    <citation type="submission" date="2024-04" db="EMBL/GenBank/DDBJ databases">
        <authorList>
            <person name="Rising A."/>
            <person name="Reimegard J."/>
            <person name="Sonavane S."/>
            <person name="Akerstrom W."/>
            <person name="Nylinder S."/>
            <person name="Hedman E."/>
            <person name="Kallberg Y."/>
        </authorList>
    </citation>
    <scope>NUCLEOTIDE SEQUENCE [LARGE SCALE GENOMIC DNA]</scope>
</reference>
<dbReference type="Pfam" id="PF00683">
    <property type="entry name" value="TB"/>
    <property type="match status" value="9"/>
</dbReference>
<evidence type="ECO:0000256" key="1">
    <source>
        <dbReference type="ARBA" id="ARBA00004498"/>
    </source>
</evidence>
<evidence type="ECO:0000313" key="16">
    <source>
        <dbReference type="Proteomes" id="UP001497382"/>
    </source>
</evidence>
<keyword evidence="6" id="KW-0677">Repeat</keyword>
<keyword evidence="5 12" id="KW-0732">Signal</keyword>
<feature type="domain" description="EGF-like" evidence="13">
    <location>
        <begin position="1068"/>
        <end position="1109"/>
    </location>
</feature>
<proteinExistence type="predicted"/>
<dbReference type="FunFam" id="2.10.25.10:FF:000804">
    <property type="entry name" value="Fibrillin-1"/>
    <property type="match status" value="1"/>
</dbReference>
<dbReference type="FunFam" id="2.10.25.10:FF:000014">
    <property type="entry name" value="Latent-transforming growth factor beta-binding protein 3"/>
    <property type="match status" value="2"/>
</dbReference>
<dbReference type="PANTHER" id="PTHR47333">
    <property type="entry name" value="VON WILLEBRAND FACTOR C AND EGF DOMAIN-CONTAINING PROTEIN"/>
    <property type="match status" value="1"/>
</dbReference>
<feature type="domain" description="TB" evidence="14">
    <location>
        <begin position="191"/>
        <end position="232"/>
    </location>
</feature>
<feature type="domain" description="EGF-like" evidence="13">
    <location>
        <begin position="294"/>
        <end position="331"/>
    </location>
</feature>
<feature type="domain" description="EGF-like" evidence="13">
    <location>
        <begin position="1319"/>
        <end position="1357"/>
    </location>
</feature>
<feature type="domain" description="EGF-like" evidence="13">
    <location>
        <begin position="762"/>
        <end position="803"/>
    </location>
</feature>
<feature type="domain" description="EGF-like" evidence="13">
    <location>
        <begin position="912"/>
        <end position="954"/>
    </location>
</feature>
<feature type="domain" description="TB" evidence="14">
    <location>
        <begin position="2343"/>
        <end position="2393"/>
    </location>
</feature>
<dbReference type="PANTHER" id="PTHR47333:SF5">
    <property type="entry name" value="FIBRILLIN-3"/>
    <property type="match status" value="1"/>
</dbReference>
<accession>A0AAV1ZN23</accession>
<dbReference type="SUPFAM" id="SSF57184">
    <property type="entry name" value="Growth factor receptor domain"/>
    <property type="match status" value="10"/>
</dbReference>
<dbReference type="InterPro" id="IPR052080">
    <property type="entry name" value="vWF_C/EGF_Fibrillin"/>
</dbReference>
<feature type="domain" description="EGF-like" evidence="13">
    <location>
        <begin position="1277"/>
        <end position="1314"/>
    </location>
</feature>
<dbReference type="Gene3D" id="2.10.25.10">
    <property type="entry name" value="Laminin"/>
    <property type="match status" value="46"/>
</dbReference>
<keyword evidence="2" id="KW-0964">Secreted</keyword>
<feature type="domain" description="EGF-like" evidence="13">
    <location>
        <begin position="1770"/>
        <end position="1809"/>
    </location>
</feature>
<dbReference type="InterPro" id="IPR017878">
    <property type="entry name" value="TB_dom"/>
</dbReference>
<evidence type="ECO:0000256" key="6">
    <source>
        <dbReference type="ARBA" id="ARBA00022737"/>
    </source>
</evidence>
<protein>
    <recommendedName>
        <fullName evidence="17">Fibrillin</fullName>
    </recommendedName>
</protein>
<feature type="domain" description="EGF-like" evidence="13">
    <location>
        <begin position="1401"/>
        <end position="1438"/>
    </location>
</feature>
<feature type="domain" description="TB" evidence="14">
    <location>
        <begin position="1690"/>
        <end position="1748"/>
    </location>
</feature>
<feature type="domain" description="EGF-like" evidence="13">
    <location>
        <begin position="2018"/>
        <end position="2059"/>
    </location>
</feature>
<dbReference type="InterPro" id="IPR000742">
    <property type="entry name" value="EGF"/>
</dbReference>
<evidence type="ECO:0000256" key="5">
    <source>
        <dbReference type="ARBA" id="ARBA00022729"/>
    </source>
</evidence>
<feature type="domain" description="TB" evidence="14">
    <location>
        <begin position="654"/>
        <end position="709"/>
    </location>
</feature>
<keyword evidence="7" id="KW-0106">Calcium</keyword>
<feature type="domain" description="EGF-like" evidence="13">
    <location>
        <begin position="2527"/>
        <end position="2569"/>
    </location>
</feature>
<feature type="domain" description="EGF-like" evidence="13">
    <location>
        <begin position="1360"/>
        <end position="1398"/>
    </location>
</feature>
<feature type="domain" description="EGF-like" evidence="13">
    <location>
        <begin position="1485"/>
        <end position="1525"/>
    </location>
</feature>
<dbReference type="FunFam" id="2.10.25.10:FF:000653">
    <property type="entry name" value="Putative Fibrillin-1"/>
    <property type="match status" value="1"/>
</dbReference>
<feature type="domain" description="TB" evidence="14">
    <location>
        <begin position="851"/>
        <end position="891"/>
    </location>
</feature>
<dbReference type="InterPro" id="IPR013032">
    <property type="entry name" value="EGF-like_CS"/>
</dbReference>
<dbReference type="PROSITE" id="PS51364">
    <property type="entry name" value="TB"/>
    <property type="match status" value="9"/>
</dbReference>
<dbReference type="InterPro" id="IPR036773">
    <property type="entry name" value="TB_dom_sf"/>
</dbReference>
<feature type="compositionally biased region" description="Gly residues" evidence="11">
    <location>
        <begin position="114"/>
        <end position="145"/>
    </location>
</feature>
<dbReference type="PROSITE" id="PS00022">
    <property type="entry name" value="EGF_1"/>
    <property type="match status" value="1"/>
</dbReference>
<feature type="domain" description="EGF-like" evidence="13">
    <location>
        <begin position="484"/>
        <end position="524"/>
    </location>
</feature>
<evidence type="ECO:0000313" key="15">
    <source>
        <dbReference type="EMBL" id="CAL1273320.1"/>
    </source>
</evidence>
<dbReference type="PIRSF" id="PIRSF036312">
    <property type="entry name" value="Fibrillin"/>
    <property type="match status" value="1"/>
</dbReference>
<feature type="chain" id="PRO_5043864194" description="Fibrillin" evidence="12">
    <location>
        <begin position="27"/>
        <end position="2915"/>
    </location>
</feature>
<feature type="disulfide bond" evidence="10">
    <location>
        <begin position="1774"/>
        <end position="1784"/>
    </location>
</feature>
<gene>
    <name evidence="15" type="ORF">LARSCL_LOCUS6834</name>
</gene>
<evidence type="ECO:0000259" key="14">
    <source>
        <dbReference type="PROSITE" id="PS51364"/>
    </source>
</evidence>
<keyword evidence="4 10" id="KW-0245">EGF-like domain</keyword>
<evidence type="ECO:0000256" key="12">
    <source>
        <dbReference type="SAM" id="SignalP"/>
    </source>
</evidence>
<dbReference type="FunFam" id="2.10.25.10:FF:000023">
    <property type="entry name" value="Fibrillin 2"/>
    <property type="match status" value="1"/>
</dbReference>
<dbReference type="FunFam" id="2.10.25.10:FF:000096">
    <property type="entry name" value="Putative fibrillin 2"/>
    <property type="match status" value="4"/>
</dbReference>
<feature type="domain" description="EGF-like" evidence="13">
    <location>
        <begin position="443"/>
        <end position="483"/>
    </location>
</feature>
<feature type="domain" description="TB" evidence="14">
    <location>
        <begin position="1530"/>
        <end position="1586"/>
    </location>
</feature>
<feature type="domain" description="EGF-like" evidence="13">
    <location>
        <begin position="1026"/>
        <end position="1067"/>
    </location>
</feature>
<feature type="domain" description="EGF-like" evidence="13">
    <location>
        <begin position="2405"/>
        <end position="2442"/>
    </location>
</feature>
<feature type="domain" description="EGF-like" evidence="13">
    <location>
        <begin position="2610"/>
        <end position="2646"/>
    </location>
</feature>
<dbReference type="GO" id="GO:0071944">
    <property type="term" value="C:cell periphery"/>
    <property type="evidence" value="ECO:0007669"/>
    <property type="project" value="UniProtKB-ARBA"/>
</dbReference>
<feature type="domain" description="EGF-like" evidence="13">
    <location>
        <begin position="252"/>
        <end position="293"/>
    </location>
</feature>
<dbReference type="FunFam" id="2.10.25.10:FF:000010">
    <property type="entry name" value="Pro-epidermal growth factor"/>
    <property type="match status" value="2"/>
</dbReference>
<dbReference type="GO" id="GO:0045595">
    <property type="term" value="P:regulation of cell differentiation"/>
    <property type="evidence" value="ECO:0007669"/>
    <property type="project" value="UniProtKB-ARBA"/>
</dbReference>
<dbReference type="FunFam" id="2.10.25.10:FF:000019">
    <property type="entry name" value="latent-transforming growth factor beta-binding protein 1 isoform X2"/>
    <property type="match status" value="1"/>
</dbReference>
<dbReference type="SUPFAM" id="SSF57196">
    <property type="entry name" value="EGF/Laminin"/>
    <property type="match status" value="16"/>
</dbReference>
<feature type="domain" description="EGF-like" evidence="13">
    <location>
        <begin position="1935"/>
        <end position="1976"/>
    </location>
</feature>
<dbReference type="SMART" id="SM00179">
    <property type="entry name" value="EGF_CA"/>
    <property type="match status" value="45"/>
</dbReference>
<dbReference type="FunFam" id="2.10.25.10:FF:000071">
    <property type="entry name" value="Fibrillin 2"/>
    <property type="match status" value="1"/>
</dbReference>
<feature type="domain" description="TB" evidence="14">
    <location>
        <begin position="2064"/>
        <end position="2117"/>
    </location>
</feature>
<feature type="region of interest" description="Disordered" evidence="11">
    <location>
        <begin position="111"/>
        <end position="145"/>
    </location>
</feature>
<feature type="domain" description="EGF-like" evidence="13">
    <location>
        <begin position="1603"/>
        <end position="1640"/>
    </location>
</feature>
<dbReference type="SUPFAM" id="SSF57581">
    <property type="entry name" value="TB module/8-cys domain"/>
    <property type="match status" value="9"/>
</dbReference>
<feature type="domain" description="EGF-like" evidence="13">
    <location>
        <begin position="2447"/>
        <end position="2487"/>
    </location>
</feature>
<dbReference type="PROSITE" id="PS01187">
    <property type="entry name" value="EGF_CA"/>
    <property type="match status" value="15"/>
</dbReference>
<keyword evidence="9" id="KW-0325">Glycoprotein</keyword>
<feature type="domain" description="EGF-like" evidence="13">
    <location>
        <begin position="2132"/>
        <end position="2173"/>
    </location>
</feature>
<dbReference type="Pfam" id="PF12947">
    <property type="entry name" value="EGF_3"/>
    <property type="match status" value="2"/>
</dbReference>
<evidence type="ECO:0000256" key="8">
    <source>
        <dbReference type="ARBA" id="ARBA00023157"/>
    </source>
</evidence>
<feature type="domain" description="EGF-like" evidence="13">
    <location>
        <begin position="401"/>
        <end position="438"/>
    </location>
</feature>